<dbReference type="AlphaFoldDB" id="F0WMH4"/>
<keyword evidence="1" id="KW-0808">Transferase</keyword>
<dbReference type="CDD" id="cd23812">
    <property type="entry name" value="UBCc_ScPEX4-like"/>
    <property type="match status" value="1"/>
</dbReference>
<dbReference type="EMBL" id="FR824201">
    <property type="protein sequence ID" value="CCA22506.1"/>
    <property type="molecule type" value="Genomic_DNA"/>
</dbReference>
<evidence type="ECO:0000259" key="5">
    <source>
        <dbReference type="PROSITE" id="PS50127"/>
    </source>
</evidence>
<dbReference type="InterPro" id="IPR016135">
    <property type="entry name" value="UBQ-conjugating_enzyme/RWD"/>
</dbReference>
<dbReference type="InterPro" id="IPR000608">
    <property type="entry name" value="UBC"/>
</dbReference>
<evidence type="ECO:0000313" key="6">
    <source>
        <dbReference type="EMBL" id="CCA22506.1"/>
    </source>
</evidence>
<organism evidence="6">
    <name type="scientific">Albugo laibachii Nc14</name>
    <dbReference type="NCBI Taxonomy" id="890382"/>
    <lineage>
        <taxon>Eukaryota</taxon>
        <taxon>Sar</taxon>
        <taxon>Stramenopiles</taxon>
        <taxon>Oomycota</taxon>
        <taxon>Peronosporomycetes</taxon>
        <taxon>Albuginales</taxon>
        <taxon>Albuginaceae</taxon>
        <taxon>Albugo</taxon>
    </lineage>
</organism>
<protein>
    <submittedName>
        <fullName evidence="6">Ubiquitinconjugating enzyme E2 putative</fullName>
    </submittedName>
</protein>
<dbReference type="GO" id="GO:0005524">
    <property type="term" value="F:ATP binding"/>
    <property type="evidence" value="ECO:0007669"/>
    <property type="project" value="UniProtKB-UniRule"/>
</dbReference>
<gene>
    <name evidence="6" type="primary">AlNc14C156G7664</name>
    <name evidence="6" type="ORF">ALNC14_086490</name>
</gene>
<keyword evidence="4" id="KW-0067">ATP-binding</keyword>
<dbReference type="InterPro" id="IPR023313">
    <property type="entry name" value="UBQ-conjugating_AS"/>
</dbReference>
<proteinExistence type="inferred from homology"/>
<dbReference type="InterPro" id="IPR050113">
    <property type="entry name" value="Ub_conjugating_enzyme"/>
</dbReference>
<keyword evidence="2 4" id="KW-0833">Ubl conjugation pathway</keyword>
<dbReference type="GO" id="GO:0016740">
    <property type="term" value="F:transferase activity"/>
    <property type="evidence" value="ECO:0007669"/>
    <property type="project" value="UniProtKB-KW"/>
</dbReference>
<dbReference type="Gene3D" id="3.10.110.10">
    <property type="entry name" value="Ubiquitin Conjugating Enzyme"/>
    <property type="match status" value="1"/>
</dbReference>
<dbReference type="PROSITE" id="PS00183">
    <property type="entry name" value="UBC_1"/>
    <property type="match status" value="1"/>
</dbReference>
<dbReference type="PANTHER" id="PTHR24067">
    <property type="entry name" value="UBIQUITIN-CONJUGATING ENZYME E2"/>
    <property type="match status" value="1"/>
</dbReference>
<evidence type="ECO:0000256" key="3">
    <source>
        <dbReference type="PROSITE-ProRule" id="PRU10133"/>
    </source>
</evidence>
<evidence type="ECO:0000256" key="1">
    <source>
        <dbReference type="ARBA" id="ARBA00022679"/>
    </source>
</evidence>
<dbReference type="SMART" id="SM00212">
    <property type="entry name" value="UBCc"/>
    <property type="match status" value="1"/>
</dbReference>
<feature type="domain" description="UBC core" evidence="5">
    <location>
        <begin position="3"/>
        <end position="151"/>
    </location>
</feature>
<comment type="similarity">
    <text evidence="4">Belongs to the ubiquitin-conjugating enzyme family.</text>
</comment>
<dbReference type="SUPFAM" id="SSF54495">
    <property type="entry name" value="UBC-like"/>
    <property type="match status" value="1"/>
</dbReference>
<feature type="active site" description="Glycyl thioester intermediate" evidence="3">
    <location>
        <position position="88"/>
    </location>
</feature>
<evidence type="ECO:0000256" key="4">
    <source>
        <dbReference type="RuleBase" id="RU362109"/>
    </source>
</evidence>
<reference evidence="6" key="2">
    <citation type="submission" date="2011-02" db="EMBL/GenBank/DDBJ databases">
        <authorList>
            <person name="MacLean D."/>
        </authorList>
    </citation>
    <scope>NUCLEOTIDE SEQUENCE</scope>
</reference>
<sequence length="159" mass="18073">MNTNVKRLRKELQELRRNPESDMVLYPQEDTIINWKAFIKGPQDTPFEDAVFELAIQTTSLYPMEPPKMKFITKIFHPNVHFKDGSICLDILKKEWSPAWTLRAACLAVTSLLSDPAADSPLNCDAGNMIRADDMMAYNSMAGMYAKEYGLSRLPDTPI</sequence>
<keyword evidence="4" id="KW-0547">Nucleotide-binding</keyword>
<name>F0WMH4_9STRA</name>
<dbReference type="FunFam" id="3.10.110.10:FF:000089">
    <property type="entry name" value="Ubiquitin-conjugating enzyme E2 I"/>
    <property type="match status" value="1"/>
</dbReference>
<dbReference type="PROSITE" id="PS50127">
    <property type="entry name" value="UBC_2"/>
    <property type="match status" value="1"/>
</dbReference>
<dbReference type="Pfam" id="PF00179">
    <property type="entry name" value="UQ_con"/>
    <property type="match status" value="1"/>
</dbReference>
<dbReference type="HOGENOM" id="CLU_030988_13_0_1"/>
<reference evidence="6" key="1">
    <citation type="journal article" date="2011" name="PLoS Biol.">
        <title>Gene gain and loss during evolution of obligate parasitism in the white rust pathogen of Arabidopsis thaliana.</title>
        <authorList>
            <person name="Kemen E."/>
            <person name="Gardiner A."/>
            <person name="Schultz-Larsen T."/>
            <person name="Kemen A.C."/>
            <person name="Balmuth A.L."/>
            <person name="Robert-Seilaniantz A."/>
            <person name="Bailey K."/>
            <person name="Holub E."/>
            <person name="Studholme D.J."/>
            <person name="Maclean D."/>
            <person name="Jones J.D."/>
        </authorList>
    </citation>
    <scope>NUCLEOTIDE SEQUENCE</scope>
</reference>
<accession>F0WMH4</accession>
<evidence type="ECO:0000256" key="2">
    <source>
        <dbReference type="ARBA" id="ARBA00022786"/>
    </source>
</evidence>